<dbReference type="InterPro" id="IPR052338">
    <property type="entry name" value="Transposase_5"/>
</dbReference>
<dbReference type="Pfam" id="PF13358">
    <property type="entry name" value="DDE_3"/>
    <property type="match status" value="1"/>
</dbReference>
<keyword evidence="4" id="KW-1185">Reference proteome</keyword>
<gene>
    <name evidence="3" type="ORF">GEV33_001710</name>
</gene>
<dbReference type="InterPro" id="IPR036397">
    <property type="entry name" value="RNaseH_sf"/>
</dbReference>
<comment type="caution">
    <text evidence="3">The sequence shown here is derived from an EMBL/GenBank/DDBJ whole genome shotgun (WGS) entry which is preliminary data.</text>
</comment>
<name>A0A8J6HWG6_TENMO</name>
<dbReference type="PANTHER" id="PTHR23022">
    <property type="entry name" value="TRANSPOSABLE ELEMENT-RELATED"/>
    <property type="match status" value="1"/>
</dbReference>
<feature type="compositionally biased region" description="Basic and acidic residues" evidence="1">
    <location>
        <begin position="1"/>
        <end position="17"/>
    </location>
</feature>
<organism evidence="3 4">
    <name type="scientific">Tenebrio molitor</name>
    <name type="common">Yellow mealworm beetle</name>
    <dbReference type="NCBI Taxonomy" id="7067"/>
    <lineage>
        <taxon>Eukaryota</taxon>
        <taxon>Metazoa</taxon>
        <taxon>Ecdysozoa</taxon>
        <taxon>Arthropoda</taxon>
        <taxon>Hexapoda</taxon>
        <taxon>Insecta</taxon>
        <taxon>Pterygota</taxon>
        <taxon>Neoptera</taxon>
        <taxon>Endopterygota</taxon>
        <taxon>Coleoptera</taxon>
        <taxon>Polyphaga</taxon>
        <taxon>Cucujiformia</taxon>
        <taxon>Tenebrionidae</taxon>
        <taxon>Tenebrio</taxon>
    </lineage>
</organism>
<feature type="region of interest" description="Disordered" evidence="1">
    <location>
        <begin position="1"/>
        <end position="44"/>
    </location>
</feature>
<evidence type="ECO:0000256" key="1">
    <source>
        <dbReference type="SAM" id="MobiDB-lite"/>
    </source>
</evidence>
<evidence type="ECO:0000313" key="4">
    <source>
        <dbReference type="Proteomes" id="UP000719412"/>
    </source>
</evidence>
<dbReference type="EMBL" id="JABDTM020009427">
    <property type="protein sequence ID" value="KAH0821081.1"/>
    <property type="molecule type" value="Genomic_DNA"/>
</dbReference>
<evidence type="ECO:0000313" key="3">
    <source>
        <dbReference type="EMBL" id="KAH0821081.1"/>
    </source>
</evidence>
<dbReference type="InterPro" id="IPR038717">
    <property type="entry name" value="Tc1-like_DDE_dom"/>
</dbReference>
<dbReference type="GO" id="GO:0003676">
    <property type="term" value="F:nucleic acid binding"/>
    <property type="evidence" value="ECO:0007669"/>
    <property type="project" value="InterPro"/>
</dbReference>
<feature type="domain" description="Tc1-like transposase DDE" evidence="2">
    <location>
        <begin position="219"/>
        <end position="368"/>
    </location>
</feature>
<dbReference type="AlphaFoldDB" id="A0A8J6HWG6"/>
<accession>A0A8J6HWG6</accession>
<protein>
    <recommendedName>
        <fullName evidence="2">Tc1-like transposase DDE domain-containing protein</fullName>
    </recommendedName>
</protein>
<evidence type="ECO:0000259" key="2">
    <source>
        <dbReference type="Pfam" id="PF13358"/>
    </source>
</evidence>
<proteinExistence type="predicted"/>
<dbReference type="PANTHER" id="PTHR23022:SF135">
    <property type="entry name" value="SI:DKEY-77F5.3"/>
    <property type="match status" value="1"/>
</dbReference>
<dbReference type="Gene3D" id="3.30.420.10">
    <property type="entry name" value="Ribonuclease H-like superfamily/Ribonuclease H"/>
    <property type="match status" value="1"/>
</dbReference>
<reference evidence="3" key="2">
    <citation type="submission" date="2021-08" db="EMBL/GenBank/DDBJ databases">
        <authorList>
            <person name="Eriksson T."/>
        </authorList>
    </citation>
    <scope>NUCLEOTIDE SEQUENCE</scope>
    <source>
        <strain evidence="3">Stoneville</strain>
        <tissue evidence="3">Whole head</tissue>
    </source>
</reference>
<dbReference type="Proteomes" id="UP000719412">
    <property type="component" value="Unassembled WGS sequence"/>
</dbReference>
<reference evidence="3" key="1">
    <citation type="journal article" date="2020" name="J Insects Food Feed">
        <title>The yellow mealworm (Tenebrio molitor) genome: a resource for the emerging insects as food and feed industry.</title>
        <authorList>
            <person name="Eriksson T."/>
            <person name="Andere A."/>
            <person name="Kelstrup H."/>
            <person name="Emery V."/>
            <person name="Picard C."/>
        </authorList>
    </citation>
    <scope>NUCLEOTIDE SEQUENCE</scope>
    <source>
        <strain evidence="3">Stoneville</strain>
        <tissue evidence="3">Whole head</tissue>
    </source>
</reference>
<sequence length="424" mass="47683">MWRRDAGGSPISKHDSSAGECDSDEKNPDIIPQPVDTDESADYVRKRQHISTIETSPSRGLLHQAGNSGSGGYIGYCTLRNGMPLHELAAQSKMMVGQFQFCPPSSEICREIKTNTTSIIVLSLACAIPMIDKGALAWPSSMKIGPCHLPMIKAKEELLLRLRADRRYILLSDPRRLQETNLTPRRSATGPKLTAAHRQARLRFAREHLNWTLDHWMSLLFSDETRICLNGKDGRGRVYRRPGERFAQCCIYERVSYGGGSCMIWGGISVEQRTEAVFIVGAARGRNRRSLTAAWYVGEILADHVMPYAGFVGDQSILMHDNAKPHTARITREYLVEVGLRVLEWPACSPDLNPIEHLWDELKRRVRAGVPVGTSIPELMVAVEEELHNIPQERIVNLIRSIPNRMQAVVRARGDNTRYHCLSR</sequence>